<name>A0A068NLA2_FIMGI</name>
<protein>
    <recommendedName>
        <fullName evidence="5">GH26 domain-containing protein</fullName>
    </recommendedName>
</protein>
<evidence type="ECO:0000256" key="2">
    <source>
        <dbReference type="ARBA" id="ARBA00022801"/>
    </source>
</evidence>
<evidence type="ECO:0000313" key="7">
    <source>
        <dbReference type="Proteomes" id="UP000027982"/>
    </source>
</evidence>
<dbReference type="PANTHER" id="PTHR40079:SF4">
    <property type="entry name" value="GH26 DOMAIN-CONTAINING PROTEIN-RELATED"/>
    <property type="match status" value="1"/>
</dbReference>
<gene>
    <name evidence="6" type="ORF">OP10G_0985</name>
</gene>
<dbReference type="eggNOG" id="COG4124">
    <property type="taxonomic scope" value="Bacteria"/>
</dbReference>
<dbReference type="HOGENOM" id="CLU_027698_0_0_0"/>
<keyword evidence="2 4" id="KW-0378">Hydrolase</keyword>
<dbReference type="InterPro" id="IPR000805">
    <property type="entry name" value="Glyco_hydro_26"/>
</dbReference>
<proteinExistence type="inferred from homology"/>
<dbReference type="Proteomes" id="UP000027982">
    <property type="component" value="Chromosome"/>
</dbReference>
<feature type="active site" description="Nucleophile" evidence="4">
    <location>
        <position position="341"/>
    </location>
</feature>
<sequence length="522" mass="58880">MKSLGSLGLAGVLLLGSYAIVLRHRHEYVPAEAMARKRFYADLVKSEPTAANFKLLAEADVQTADFEGAKQAFGKAAEIYRSKNLPSEGYATERLSQRYEVVAKPFIHLPKPRKTLGVPSVPLALHEPVYGCYTGAFIDHEDTIRGTYRDEYGAWRRDASAFNHLTNTHHAIFFMYLGYGRSFPAKFVRHMNDNGAAAQIALEPDKLSAVKDDAYLHAFAKAARESRTPIFLRFASEMNGDWVPYNGNPALYIEKFRLVARVMHAEAPNVAMVWCPFETPVRTIADYYPGASAVDWVGLNVYSVPFWDNNPRRPADWRDPSDSLRYVYDRYAKRHPIMICEYAASHRSSLDNIGRSELARTKMAELYAALPRKYPRVKAVCWLSMNAIKHAIPGRQSNDYSLLGDPGVLHRYAELLRDPYFLRAVPRQGHASAPQRTIPLEDGRTLTGRISLSAWVKLYDDYPRVIWRVNGDERQASALPGPHRWVLDTSSIPEGPATIELLVLDSVGREVAHATRYVTVTH</sequence>
<dbReference type="InterPro" id="IPR022790">
    <property type="entry name" value="GH26_dom"/>
</dbReference>
<dbReference type="GO" id="GO:0016985">
    <property type="term" value="F:mannan endo-1,4-beta-mannosidase activity"/>
    <property type="evidence" value="ECO:0007669"/>
    <property type="project" value="InterPro"/>
</dbReference>
<dbReference type="EMBL" id="CP007139">
    <property type="protein sequence ID" value="AIE84353.1"/>
    <property type="molecule type" value="Genomic_DNA"/>
</dbReference>
<dbReference type="InterPro" id="IPR017853">
    <property type="entry name" value="GH"/>
</dbReference>
<dbReference type="OrthoDB" id="9802773at2"/>
<feature type="active site" description="Proton donor" evidence="4">
    <location>
        <position position="237"/>
    </location>
</feature>
<feature type="domain" description="GH26" evidence="5">
    <location>
        <begin position="47"/>
        <end position="412"/>
    </location>
</feature>
<dbReference type="Gene3D" id="3.20.20.80">
    <property type="entry name" value="Glycosidases"/>
    <property type="match status" value="1"/>
</dbReference>
<dbReference type="SUPFAM" id="SSF51445">
    <property type="entry name" value="(Trans)glycosidases"/>
    <property type="match status" value="1"/>
</dbReference>
<evidence type="ECO:0000256" key="4">
    <source>
        <dbReference type="PROSITE-ProRule" id="PRU01100"/>
    </source>
</evidence>
<dbReference type="KEGG" id="fgi:OP10G_0985"/>
<evidence type="ECO:0000256" key="3">
    <source>
        <dbReference type="ARBA" id="ARBA00023295"/>
    </source>
</evidence>
<evidence type="ECO:0000256" key="1">
    <source>
        <dbReference type="ARBA" id="ARBA00007754"/>
    </source>
</evidence>
<comment type="similarity">
    <text evidence="1 4">Belongs to the glycosyl hydrolase 26 family.</text>
</comment>
<keyword evidence="3 4" id="KW-0326">Glycosidase</keyword>
<evidence type="ECO:0000313" key="6">
    <source>
        <dbReference type="EMBL" id="AIE84353.1"/>
    </source>
</evidence>
<dbReference type="AlphaFoldDB" id="A0A068NLA2"/>
<dbReference type="STRING" id="661478.OP10G_0985"/>
<dbReference type="PANTHER" id="PTHR40079">
    <property type="entry name" value="MANNAN ENDO-1,4-BETA-MANNOSIDASE E-RELATED"/>
    <property type="match status" value="1"/>
</dbReference>
<dbReference type="GO" id="GO:0006080">
    <property type="term" value="P:substituted mannan metabolic process"/>
    <property type="evidence" value="ECO:0007669"/>
    <property type="project" value="InterPro"/>
</dbReference>
<dbReference type="Pfam" id="PF02156">
    <property type="entry name" value="Glyco_hydro_26"/>
    <property type="match status" value="1"/>
</dbReference>
<organism evidence="6 7">
    <name type="scientific">Fimbriimonas ginsengisoli Gsoil 348</name>
    <dbReference type="NCBI Taxonomy" id="661478"/>
    <lineage>
        <taxon>Bacteria</taxon>
        <taxon>Bacillati</taxon>
        <taxon>Armatimonadota</taxon>
        <taxon>Fimbriimonadia</taxon>
        <taxon>Fimbriimonadales</taxon>
        <taxon>Fimbriimonadaceae</taxon>
        <taxon>Fimbriimonas</taxon>
    </lineage>
</organism>
<evidence type="ECO:0000259" key="5">
    <source>
        <dbReference type="PROSITE" id="PS51764"/>
    </source>
</evidence>
<reference evidence="6 7" key="1">
    <citation type="journal article" date="2014" name="PLoS ONE">
        <title>The first complete genome sequence of the class fimbriimonadia in the phylum armatimonadetes.</title>
        <authorList>
            <person name="Hu Z.Y."/>
            <person name="Wang Y.Z."/>
            <person name="Im W.T."/>
            <person name="Wang S.Y."/>
            <person name="Zhao G.P."/>
            <person name="Zheng H.J."/>
            <person name="Quan Z.X."/>
        </authorList>
    </citation>
    <scope>NUCLEOTIDE SEQUENCE [LARGE SCALE GENOMIC DNA]</scope>
    <source>
        <strain evidence="6">Gsoil 348</strain>
    </source>
</reference>
<keyword evidence="7" id="KW-1185">Reference proteome</keyword>
<accession>A0A068NLA2</accession>
<dbReference type="PROSITE" id="PS51764">
    <property type="entry name" value="GH26"/>
    <property type="match status" value="1"/>
</dbReference>